<feature type="region of interest" description="Disordered" evidence="1">
    <location>
        <begin position="23"/>
        <end position="79"/>
    </location>
</feature>
<evidence type="ECO:0000313" key="3">
    <source>
        <dbReference type="EMBL" id="KAH6592775.1"/>
    </source>
</evidence>
<evidence type="ECO:0000256" key="1">
    <source>
        <dbReference type="SAM" id="MobiDB-lite"/>
    </source>
</evidence>
<comment type="caution">
    <text evidence="3">The sequence shown here is derived from an EMBL/GenBank/DDBJ whole genome shotgun (WGS) entry which is preliminary data.</text>
</comment>
<dbReference type="Proteomes" id="UP001648503">
    <property type="component" value="Unassembled WGS sequence"/>
</dbReference>
<feature type="chain" id="PRO_5046692941" evidence="2">
    <location>
        <begin position="19"/>
        <end position="228"/>
    </location>
</feature>
<evidence type="ECO:0000313" key="4">
    <source>
        <dbReference type="Proteomes" id="UP001648503"/>
    </source>
</evidence>
<protein>
    <submittedName>
        <fullName evidence="3">Uncharacterized protein</fullName>
    </submittedName>
</protein>
<dbReference type="EMBL" id="JAFCIX010000371">
    <property type="protein sequence ID" value="KAH6592775.1"/>
    <property type="molecule type" value="Genomic_DNA"/>
</dbReference>
<proteinExistence type="predicted"/>
<organism evidence="3 4">
    <name type="scientific">Batrachochytrium salamandrivorans</name>
    <dbReference type="NCBI Taxonomy" id="1357716"/>
    <lineage>
        <taxon>Eukaryota</taxon>
        <taxon>Fungi</taxon>
        <taxon>Fungi incertae sedis</taxon>
        <taxon>Chytridiomycota</taxon>
        <taxon>Chytridiomycota incertae sedis</taxon>
        <taxon>Chytridiomycetes</taxon>
        <taxon>Rhizophydiales</taxon>
        <taxon>Rhizophydiales incertae sedis</taxon>
        <taxon>Batrachochytrium</taxon>
    </lineage>
</organism>
<feature type="signal peptide" evidence="2">
    <location>
        <begin position="1"/>
        <end position="18"/>
    </location>
</feature>
<gene>
    <name evidence="3" type="ORF">BASA50_007825</name>
</gene>
<keyword evidence="2" id="KW-0732">Signal</keyword>
<keyword evidence="4" id="KW-1185">Reference proteome</keyword>
<name>A0ABQ8F922_9FUNG</name>
<accession>A0ABQ8F922</accession>
<evidence type="ECO:0000256" key="2">
    <source>
        <dbReference type="SAM" id="SignalP"/>
    </source>
</evidence>
<sequence>MKLNVLVVAAMVITSVNAGLFGKTNKPVKKSGGDSMSAPSYNPLENDEGTSQESDPNETGPASYSGDDGADKNPTSNSAMAHVVGEPTKASKKIVADSVPACDDFVNELYILRSRIWGLDYRLQSMFPDLHKLMMANNGYSRNMDIDNWRGSHLGFDTELAKMIENLTALMEKHHEIWERFSIYCSVKSFSQLSPEGVMKTMPFAKWCSETTQVQGTSEINLITFDEP</sequence>
<reference evidence="3 4" key="1">
    <citation type="submission" date="2021-02" db="EMBL/GenBank/DDBJ databases">
        <title>Variation within the Batrachochytrium salamandrivorans European outbreak.</title>
        <authorList>
            <person name="Kelly M."/>
            <person name="Pasmans F."/>
            <person name="Shea T.P."/>
            <person name="Munoz J.F."/>
            <person name="Carranza S."/>
            <person name="Cuomo C.A."/>
            <person name="Martel A."/>
        </authorList>
    </citation>
    <scope>NUCLEOTIDE SEQUENCE [LARGE SCALE GENOMIC DNA]</scope>
    <source>
        <strain evidence="3 4">AMFP18/2</strain>
    </source>
</reference>